<keyword evidence="1" id="KW-1133">Transmembrane helix</keyword>
<feature type="transmembrane region" description="Helical" evidence="1">
    <location>
        <begin position="66"/>
        <end position="84"/>
    </location>
</feature>
<keyword evidence="1" id="KW-0812">Transmembrane</keyword>
<dbReference type="PANTHER" id="PTHR28008">
    <property type="entry name" value="DOMAIN PROTEIN, PUTATIVE (AFU_ORTHOLOGUE AFUA_3G10980)-RELATED"/>
    <property type="match status" value="1"/>
</dbReference>
<name>A0ABQ6H2D8_9GAMM</name>
<gene>
    <name evidence="2" type="ORF">theurythT_17980</name>
</gene>
<evidence type="ECO:0008006" key="4">
    <source>
        <dbReference type="Google" id="ProtNLM"/>
    </source>
</evidence>
<evidence type="ECO:0000256" key="1">
    <source>
        <dbReference type="SAM" id="Phobius"/>
    </source>
</evidence>
<dbReference type="RefSeq" id="WP_284207706.1">
    <property type="nucleotide sequence ID" value="NZ_BSSU01000008.1"/>
</dbReference>
<keyword evidence="3" id="KW-1185">Reference proteome</keyword>
<feature type="transmembrane region" description="Helical" evidence="1">
    <location>
        <begin position="12"/>
        <end position="33"/>
    </location>
</feature>
<sequence>MILSRFVDFIRCYWWQLTLFIMLLIAGGSLFPAAQLPSMPGTDKTHHFIGYGILMFPVALAKPKHFYIIALGLIGFGGLIELIQPYVNRYGEWLDFYANTGGLLCGYLLARLINKWQGRR</sequence>
<feature type="transmembrane region" description="Helical" evidence="1">
    <location>
        <begin position="45"/>
        <end position="61"/>
    </location>
</feature>
<protein>
    <recommendedName>
        <fullName evidence="4">VanZ family protein</fullName>
    </recommendedName>
</protein>
<dbReference type="Proteomes" id="UP001157133">
    <property type="component" value="Unassembled WGS sequence"/>
</dbReference>
<keyword evidence="1" id="KW-0472">Membrane</keyword>
<organism evidence="2 3">
    <name type="scientific">Thalassotalea eurytherma</name>
    <dbReference type="NCBI Taxonomy" id="1144278"/>
    <lineage>
        <taxon>Bacteria</taxon>
        <taxon>Pseudomonadati</taxon>
        <taxon>Pseudomonadota</taxon>
        <taxon>Gammaproteobacteria</taxon>
        <taxon>Alteromonadales</taxon>
        <taxon>Colwelliaceae</taxon>
        <taxon>Thalassotalea</taxon>
    </lineage>
</organism>
<evidence type="ECO:0000313" key="3">
    <source>
        <dbReference type="Proteomes" id="UP001157133"/>
    </source>
</evidence>
<evidence type="ECO:0000313" key="2">
    <source>
        <dbReference type="EMBL" id="GLX82346.1"/>
    </source>
</evidence>
<accession>A0ABQ6H2D8</accession>
<proteinExistence type="predicted"/>
<dbReference type="PANTHER" id="PTHR28008:SF1">
    <property type="entry name" value="DOMAIN PROTEIN, PUTATIVE (AFU_ORTHOLOGUE AFUA_3G10980)-RELATED"/>
    <property type="match status" value="1"/>
</dbReference>
<comment type="caution">
    <text evidence="2">The sequence shown here is derived from an EMBL/GenBank/DDBJ whole genome shotgun (WGS) entry which is preliminary data.</text>
</comment>
<reference evidence="2 3" key="1">
    <citation type="submission" date="2023-03" db="EMBL/GenBank/DDBJ databases">
        <title>Draft genome sequence of Thalassotalea eurytherma JCM 18482T.</title>
        <authorList>
            <person name="Sawabe T."/>
        </authorList>
    </citation>
    <scope>NUCLEOTIDE SEQUENCE [LARGE SCALE GENOMIC DNA]</scope>
    <source>
        <strain evidence="2 3">JCM 18482</strain>
    </source>
</reference>
<dbReference type="EMBL" id="BSSU01000008">
    <property type="protein sequence ID" value="GLX82346.1"/>
    <property type="molecule type" value="Genomic_DNA"/>
</dbReference>
<feature type="transmembrane region" description="Helical" evidence="1">
    <location>
        <begin position="96"/>
        <end position="114"/>
    </location>
</feature>